<sequence length="114" mass="12981">MQGFVPSCIVHLENSGSVPGSTFQRRGCGVCWFQAILAPDRMIEVVCNDRLGKKVRVKCNTDDTIGDLKKLIAAQTGTRWNKIVLKKWYTIFKDHVSLGDYEIHDGMNLELYYQ</sequence>
<dbReference type="Gene3D" id="3.10.20.90">
    <property type="entry name" value="Phosphatidylinositol 3-kinase Catalytic Subunit, Chain A, domain 1"/>
    <property type="match status" value="1"/>
</dbReference>
<reference evidence="5" key="1">
    <citation type="submission" date="2025-08" db="UniProtKB">
        <authorList>
            <consortium name="Ensembl"/>
        </authorList>
    </citation>
    <scope>IDENTIFICATION</scope>
</reference>
<comment type="function">
    <text evidence="4">Ubiquitin-like protein that plays a role in cell proliferation and sister chromatid cohesion by associating with spliceosomal proteins. Participates thereby in pre-mRNA splicing by maintaining spliceosome integrity. Promotes the functional integrity of the Fanconi anemia DNA repair pathway by interacting with FANCI component and subsequently mediating the formation of FANCI homodimers. Also plays a protective role against ER stress-induced apoptosis.</text>
</comment>
<comment type="subunit">
    <text evidence="3">Interacts with CLK1, CLK3 and CLK4. Interacts with coilin/COIL. Interacts with spliceosome components SART1 and EFTUD2. Interacts with FANCI; this interaction promotes FANCI dimerization.</text>
</comment>
<dbReference type="InterPro" id="IPR039732">
    <property type="entry name" value="Hub1/Ubl5"/>
</dbReference>
<evidence type="ECO:0000313" key="5">
    <source>
        <dbReference type="Ensembl" id="ENSSSCP00030014428.1"/>
    </source>
</evidence>
<dbReference type="PANTHER" id="PTHR13042">
    <property type="entry name" value="UBIQUITIN-LIKE PROTEIN 5"/>
    <property type="match status" value="1"/>
</dbReference>
<organism evidence="5 6">
    <name type="scientific">Sus scrofa</name>
    <name type="common">Pig</name>
    <dbReference type="NCBI Taxonomy" id="9823"/>
    <lineage>
        <taxon>Eukaryota</taxon>
        <taxon>Metazoa</taxon>
        <taxon>Chordata</taxon>
        <taxon>Craniata</taxon>
        <taxon>Vertebrata</taxon>
        <taxon>Euteleostomi</taxon>
        <taxon>Mammalia</taxon>
        <taxon>Eutheria</taxon>
        <taxon>Laurasiatheria</taxon>
        <taxon>Artiodactyla</taxon>
        <taxon>Suina</taxon>
        <taxon>Suidae</taxon>
        <taxon>Sus</taxon>
    </lineage>
</organism>
<dbReference type="Ensembl" id="ENSSSCT00030032006.1">
    <property type="protein sequence ID" value="ENSSSCP00030014428.1"/>
    <property type="gene ID" value="ENSSSCG00030023042.1"/>
</dbReference>
<protein>
    <recommendedName>
        <fullName evidence="1">Ubiquitin-like protein 5</fullName>
    </recommendedName>
</protein>
<dbReference type="CDD" id="cd01791">
    <property type="entry name" value="Ubl_UBL5"/>
    <property type="match status" value="1"/>
</dbReference>
<dbReference type="Proteomes" id="UP000694570">
    <property type="component" value="Unplaced"/>
</dbReference>
<accession>A0A8D0W3K7</accession>
<name>A0A8D0W3K7_PIG</name>
<evidence type="ECO:0000313" key="6">
    <source>
        <dbReference type="Proteomes" id="UP000694570"/>
    </source>
</evidence>
<evidence type="ECO:0000256" key="2">
    <source>
        <dbReference type="ARBA" id="ARBA00022786"/>
    </source>
</evidence>
<proteinExistence type="predicted"/>
<dbReference type="SUPFAM" id="SSF54236">
    <property type="entry name" value="Ubiquitin-like"/>
    <property type="match status" value="1"/>
</dbReference>
<evidence type="ECO:0000256" key="1">
    <source>
        <dbReference type="ARBA" id="ARBA00021360"/>
    </source>
</evidence>
<evidence type="ECO:0000256" key="4">
    <source>
        <dbReference type="ARBA" id="ARBA00059610"/>
    </source>
</evidence>
<dbReference type="InterPro" id="IPR029071">
    <property type="entry name" value="Ubiquitin-like_domsf"/>
</dbReference>
<keyword evidence="2" id="KW-0833">Ubl conjugation pathway</keyword>
<dbReference type="FunFam" id="3.10.20.90:FF:000052">
    <property type="entry name" value="Ubiquitin-like protein 5"/>
    <property type="match status" value="1"/>
</dbReference>
<dbReference type="AlphaFoldDB" id="A0A8D0W3K7"/>
<evidence type="ECO:0000256" key="3">
    <source>
        <dbReference type="ARBA" id="ARBA00046630"/>
    </source>
</evidence>